<dbReference type="InterPro" id="IPR011251">
    <property type="entry name" value="Luciferase-like_dom"/>
</dbReference>
<dbReference type="InterPro" id="IPR050766">
    <property type="entry name" value="Bact_Lucif_Oxidored"/>
</dbReference>
<gene>
    <name evidence="4" type="ORF">EG028_06120</name>
</gene>
<comment type="caution">
    <text evidence="4">The sequence shown here is derived from an EMBL/GenBank/DDBJ whole genome shotgun (WGS) entry which is preliminary data.</text>
</comment>
<dbReference type="Pfam" id="PF00296">
    <property type="entry name" value="Bac_luciferase"/>
    <property type="match status" value="1"/>
</dbReference>
<dbReference type="PANTHER" id="PTHR30137">
    <property type="entry name" value="LUCIFERASE-LIKE MONOOXYGENASE"/>
    <property type="match status" value="1"/>
</dbReference>
<keyword evidence="5" id="KW-1185">Reference proteome</keyword>
<keyword evidence="1" id="KW-0560">Oxidoreductase</keyword>
<proteinExistence type="predicted"/>
<dbReference type="EMBL" id="RMBX01000003">
    <property type="protein sequence ID" value="RPD41741.1"/>
    <property type="molecule type" value="Genomic_DNA"/>
</dbReference>
<dbReference type="RefSeq" id="WP_120514680.1">
    <property type="nucleotide sequence ID" value="NZ_QXZY01000002.1"/>
</dbReference>
<dbReference type="AlphaFoldDB" id="A0A3N4MDD8"/>
<dbReference type="GO" id="GO:0005829">
    <property type="term" value="C:cytosol"/>
    <property type="evidence" value="ECO:0007669"/>
    <property type="project" value="TreeGrafter"/>
</dbReference>
<protein>
    <submittedName>
        <fullName evidence="4">LLM class flavin-dependent oxidoreductase</fullName>
    </submittedName>
</protein>
<evidence type="ECO:0000313" key="5">
    <source>
        <dbReference type="Proteomes" id="UP000279089"/>
    </source>
</evidence>
<evidence type="ECO:0000256" key="2">
    <source>
        <dbReference type="ARBA" id="ARBA00023033"/>
    </source>
</evidence>
<dbReference type="Proteomes" id="UP000279089">
    <property type="component" value="Unassembled WGS sequence"/>
</dbReference>
<name>A0A3N4MDD8_9BACT</name>
<evidence type="ECO:0000256" key="1">
    <source>
        <dbReference type="ARBA" id="ARBA00023002"/>
    </source>
</evidence>
<reference evidence="5" key="1">
    <citation type="submission" date="2018-11" db="EMBL/GenBank/DDBJ databases">
        <title>Chitinophaga lutea sp.nov., isolate from arsenic contaminated soil.</title>
        <authorList>
            <person name="Zong Y."/>
        </authorList>
    </citation>
    <scope>NUCLEOTIDE SEQUENCE [LARGE SCALE GENOMIC DNA]</scope>
    <source>
        <strain evidence="5">YLT18</strain>
    </source>
</reference>
<dbReference type="Gene3D" id="3.20.20.30">
    <property type="entry name" value="Luciferase-like domain"/>
    <property type="match status" value="1"/>
</dbReference>
<dbReference type="InterPro" id="IPR036661">
    <property type="entry name" value="Luciferase-like_sf"/>
</dbReference>
<dbReference type="PANTHER" id="PTHR30137:SF8">
    <property type="entry name" value="BLR5498 PROTEIN"/>
    <property type="match status" value="1"/>
</dbReference>
<dbReference type="GO" id="GO:0016705">
    <property type="term" value="F:oxidoreductase activity, acting on paired donors, with incorporation or reduction of molecular oxygen"/>
    <property type="evidence" value="ECO:0007669"/>
    <property type="project" value="InterPro"/>
</dbReference>
<keyword evidence="2" id="KW-0503">Monooxygenase</keyword>
<sequence length="343" mass="38071">MELGISTFGEVRPESVAGGATESHLRMQELLAEAKLADETGLDVFALGEHHRPDFIISAPEVALAGIATITKNIRLSSSVTVLSSADPVRTFQNFATLDLLSNGRAEIMAGRGSFTESFPLFGYSLGDYDALFIEKLTMLLEINRQEIMSWKGKYRAPFSNRGIYPRPLQPTLPIWLAAGGTPASAKRAGRLNLPLTLAILGGKPAQYLPFINLYREAAAEAGHDPSTLQLGINSQFYVAEDSDQAADEFYPSYEILMNRVGRERGWQPMTREQFEYLRMPDGPLFVGSVQEITDKIIYQHQLFNHTRFLAQIVKGYIHHDKVLRAIELFGRQVAPAVREAIG</sequence>
<evidence type="ECO:0000259" key="3">
    <source>
        <dbReference type="Pfam" id="PF00296"/>
    </source>
</evidence>
<dbReference type="GO" id="GO:0004497">
    <property type="term" value="F:monooxygenase activity"/>
    <property type="evidence" value="ECO:0007669"/>
    <property type="project" value="UniProtKB-KW"/>
</dbReference>
<organism evidence="4 5">
    <name type="scientific">Chitinophaga barathri</name>
    <dbReference type="NCBI Taxonomy" id="1647451"/>
    <lineage>
        <taxon>Bacteria</taxon>
        <taxon>Pseudomonadati</taxon>
        <taxon>Bacteroidota</taxon>
        <taxon>Chitinophagia</taxon>
        <taxon>Chitinophagales</taxon>
        <taxon>Chitinophagaceae</taxon>
        <taxon>Chitinophaga</taxon>
    </lineage>
</organism>
<accession>A0A3N4MDD8</accession>
<dbReference type="SUPFAM" id="SSF51679">
    <property type="entry name" value="Bacterial luciferase-like"/>
    <property type="match status" value="1"/>
</dbReference>
<evidence type="ECO:0000313" key="4">
    <source>
        <dbReference type="EMBL" id="RPD41741.1"/>
    </source>
</evidence>
<dbReference type="OrthoDB" id="9776438at2"/>
<feature type="domain" description="Luciferase-like" evidence="3">
    <location>
        <begin position="1"/>
        <end position="301"/>
    </location>
</feature>